<keyword evidence="9" id="KW-0472">Membrane</keyword>
<evidence type="ECO:0000313" key="14">
    <source>
        <dbReference type="Proteomes" id="UP000189580"/>
    </source>
</evidence>
<dbReference type="GeneID" id="30036741"/>
<gene>
    <name evidence="13" type="primary">MMT2</name>
    <name evidence="13" type="ORF">AWJ20_4592</name>
</gene>
<keyword evidence="7" id="KW-1133">Transmembrane helix</keyword>
<dbReference type="Pfam" id="PF01545">
    <property type="entry name" value="Cation_efflux"/>
    <property type="match status" value="1"/>
</dbReference>
<evidence type="ECO:0000256" key="5">
    <source>
        <dbReference type="ARBA" id="ARBA00022496"/>
    </source>
</evidence>
<evidence type="ECO:0000256" key="3">
    <source>
        <dbReference type="ARBA" id="ARBA00022434"/>
    </source>
</evidence>
<evidence type="ECO:0000256" key="10">
    <source>
        <dbReference type="ARBA" id="ARBA00055037"/>
    </source>
</evidence>
<keyword evidence="14" id="KW-1185">Reference proteome</keyword>
<comment type="subcellular location">
    <subcellularLocation>
        <location evidence="1">Membrane</location>
        <topology evidence="1">Multi-pass membrane protein</topology>
    </subcellularLocation>
</comment>
<dbReference type="Proteomes" id="UP000189580">
    <property type="component" value="Chromosome c"/>
</dbReference>
<dbReference type="FunFam" id="1.20.1510.10:FF:000013">
    <property type="entry name" value="Cation efflux family protein"/>
    <property type="match status" value="1"/>
</dbReference>
<dbReference type="GO" id="GO:0006879">
    <property type="term" value="P:intracellular iron ion homeostasis"/>
    <property type="evidence" value="ECO:0007669"/>
    <property type="project" value="UniProtKB-KW"/>
</dbReference>
<keyword evidence="3" id="KW-0409">Iron storage</keyword>
<dbReference type="AlphaFoldDB" id="A0A167CJ63"/>
<keyword evidence="5" id="KW-0410">Iron transport</keyword>
<comment type="similarity">
    <text evidence="2">Belongs to the cation diffusion facilitator (CDF) transporter (TC 2.A.4) family. SLC30A subfamily.</text>
</comment>
<dbReference type="RefSeq" id="XP_018734247.1">
    <property type="nucleotide sequence ID" value="XM_018881673.1"/>
</dbReference>
<feature type="compositionally biased region" description="Basic and acidic residues" evidence="11">
    <location>
        <begin position="1"/>
        <end position="37"/>
    </location>
</feature>
<dbReference type="GO" id="GO:0006826">
    <property type="term" value="P:iron ion transport"/>
    <property type="evidence" value="ECO:0007669"/>
    <property type="project" value="UniProtKB-KW"/>
</dbReference>
<dbReference type="Gene3D" id="1.20.1510.10">
    <property type="entry name" value="Cation efflux protein transmembrane domain"/>
    <property type="match status" value="1"/>
</dbReference>
<dbReference type="PANTHER" id="PTHR43840:SF15">
    <property type="entry name" value="MITOCHONDRIAL METAL TRANSPORTER 1-RELATED"/>
    <property type="match status" value="1"/>
</dbReference>
<reference evidence="13 14" key="1">
    <citation type="submission" date="2016-02" db="EMBL/GenBank/DDBJ databases">
        <title>Complete genome sequence and transcriptome regulation of the pentose utilising yeast Sugiyamaella lignohabitans.</title>
        <authorList>
            <person name="Bellasio M."/>
            <person name="Peymann A."/>
            <person name="Valli M."/>
            <person name="Sipitzky M."/>
            <person name="Graf A."/>
            <person name="Sauer M."/>
            <person name="Marx H."/>
            <person name="Mattanovich D."/>
        </authorList>
    </citation>
    <scope>NUCLEOTIDE SEQUENCE [LARGE SCALE GENOMIC DNA]</scope>
    <source>
        <strain evidence="13 14">CBS 10342</strain>
    </source>
</reference>
<evidence type="ECO:0000256" key="1">
    <source>
        <dbReference type="ARBA" id="ARBA00004141"/>
    </source>
</evidence>
<dbReference type="GO" id="GO:0016020">
    <property type="term" value="C:membrane"/>
    <property type="evidence" value="ECO:0007669"/>
    <property type="project" value="UniProtKB-SubCell"/>
</dbReference>
<sequence length="407" mass="44248">MKTKPNADERLRDNTGHSADEHGRATLRSHDHKEQHSHIHSHKHSEHDGHSHSIFGHSHSHSTEDNVFLQEKGGLSNPAIRITWVGLLVNVGMAIGKGVGGVVFHSQALLADSVHAISDLVSDFLTLATVSIGSKPASQYFPNGYGKVETLGSLGVSGILVLAGLSMGWDGLFTMITHMVGDSQWLEALRSIGGHGHSHSHAHDAEGVAEVASLNAAWIALGSIIIKEWLFKATLKVADKTGSPVLVANAWHHRVDSLVSIVAVATIGSGHFFNIGWMDPLGGLLVSSIIVRAGYNSAKSAIYELIDNNRQLMETDIHKLKSHEERIKDTLDLIGTDFILKKAELMPSGPNFLSYVELALRSDSSNRSLDTFSETAKLLREDLISHDRGLKRVYICYDGTKEDKTGK</sequence>
<dbReference type="EMBL" id="CP014500">
    <property type="protein sequence ID" value="ANB11770.1"/>
    <property type="molecule type" value="Genomic_DNA"/>
</dbReference>
<name>A0A167CJ63_9ASCO</name>
<dbReference type="InterPro" id="IPR002524">
    <property type="entry name" value="Cation_efflux"/>
</dbReference>
<dbReference type="InterPro" id="IPR058533">
    <property type="entry name" value="Cation_efflux_TM"/>
</dbReference>
<evidence type="ECO:0000256" key="4">
    <source>
        <dbReference type="ARBA" id="ARBA00022448"/>
    </source>
</evidence>
<dbReference type="InterPro" id="IPR027469">
    <property type="entry name" value="Cation_efflux_TMD_sf"/>
</dbReference>
<evidence type="ECO:0000256" key="2">
    <source>
        <dbReference type="ARBA" id="ARBA00008873"/>
    </source>
</evidence>
<evidence type="ECO:0000256" key="8">
    <source>
        <dbReference type="ARBA" id="ARBA00023065"/>
    </source>
</evidence>
<accession>A0A167CJ63</accession>
<dbReference type="GO" id="GO:0005739">
    <property type="term" value="C:mitochondrion"/>
    <property type="evidence" value="ECO:0007669"/>
    <property type="project" value="UniProtKB-ARBA"/>
</dbReference>
<keyword evidence="8" id="KW-0406">Ion transport</keyword>
<dbReference type="SUPFAM" id="SSF161111">
    <property type="entry name" value="Cation efflux protein transmembrane domain-like"/>
    <property type="match status" value="1"/>
</dbReference>
<keyword evidence="4" id="KW-0813">Transport</keyword>
<dbReference type="NCBIfam" id="TIGR01297">
    <property type="entry name" value="CDF"/>
    <property type="match status" value="1"/>
</dbReference>
<evidence type="ECO:0000313" key="13">
    <source>
        <dbReference type="EMBL" id="ANB11770.1"/>
    </source>
</evidence>
<keyword evidence="6" id="KW-0812">Transmembrane</keyword>
<dbReference type="OrthoDB" id="435980at2759"/>
<dbReference type="PANTHER" id="PTHR43840">
    <property type="entry name" value="MITOCHONDRIAL METAL TRANSPORTER 1-RELATED"/>
    <property type="match status" value="1"/>
</dbReference>
<feature type="domain" description="Cation efflux protein transmembrane" evidence="12">
    <location>
        <begin position="84"/>
        <end position="306"/>
    </location>
</feature>
<protein>
    <submittedName>
        <fullName evidence="13">Mmt2p</fullName>
    </submittedName>
</protein>
<evidence type="ECO:0000259" key="12">
    <source>
        <dbReference type="Pfam" id="PF01545"/>
    </source>
</evidence>
<dbReference type="InterPro" id="IPR050291">
    <property type="entry name" value="CDF_Transporter"/>
</dbReference>
<keyword evidence="3" id="KW-0408">Iron</keyword>
<evidence type="ECO:0000256" key="9">
    <source>
        <dbReference type="ARBA" id="ARBA00023136"/>
    </source>
</evidence>
<evidence type="ECO:0000256" key="6">
    <source>
        <dbReference type="ARBA" id="ARBA00022692"/>
    </source>
</evidence>
<proteinExistence type="inferred from homology"/>
<comment type="function">
    <text evidence="10">Mitochondrial metal transporter involved in mitochondrial iron accumulation.</text>
</comment>
<evidence type="ECO:0000256" key="11">
    <source>
        <dbReference type="SAM" id="MobiDB-lite"/>
    </source>
</evidence>
<organism evidence="13 14">
    <name type="scientific">Sugiyamaella lignohabitans</name>
    <dbReference type="NCBI Taxonomy" id="796027"/>
    <lineage>
        <taxon>Eukaryota</taxon>
        <taxon>Fungi</taxon>
        <taxon>Dikarya</taxon>
        <taxon>Ascomycota</taxon>
        <taxon>Saccharomycotina</taxon>
        <taxon>Dipodascomycetes</taxon>
        <taxon>Dipodascales</taxon>
        <taxon>Trichomonascaceae</taxon>
        <taxon>Sugiyamaella</taxon>
    </lineage>
</organism>
<feature type="region of interest" description="Disordered" evidence="11">
    <location>
        <begin position="1"/>
        <end position="63"/>
    </location>
</feature>
<evidence type="ECO:0000256" key="7">
    <source>
        <dbReference type="ARBA" id="ARBA00022989"/>
    </source>
</evidence>
<dbReference type="KEGG" id="slb:AWJ20_4592"/>
<dbReference type="GO" id="GO:0008324">
    <property type="term" value="F:monoatomic cation transmembrane transporter activity"/>
    <property type="evidence" value="ECO:0007669"/>
    <property type="project" value="InterPro"/>
</dbReference>